<dbReference type="EMBL" id="JRHC01000001">
    <property type="protein sequence ID" value="KJF44729.1"/>
    <property type="molecule type" value="Genomic_DNA"/>
</dbReference>
<dbReference type="AlphaFoldDB" id="A0A0D8JDH4"/>
<evidence type="ECO:0000259" key="12">
    <source>
        <dbReference type="Pfam" id="PF07715"/>
    </source>
</evidence>
<dbReference type="PROSITE" id="PS52016">
    <property type="entry name" value="TONB_DEPENDENT_REC_3"/>
    <property type="match status" value="1"/>
</dbReference>
<dbReference type="InterPro" id="IPR036942">
    <property type="entry name" value="Beta-barrel_TonB_sf"/>
</dbReference>
<evidence type="ECO:0000313" key="14">
    <source>
        <dbReference type="Proteomes" id="UP000032544"/>
    </source>
</evidence>
<dbReference type="OrthoDB" id="1109208at2"/>
<dbReference type="PANTHER" id="PTHR32552">
    <property type="entry name" value="FERRICHROME IRON RECEPTOR-RELATED"/>
    <property type="match status" value="1"/>
</dbReference>
<dbReference type="InterPro" id="IPR039426">
    <property type="entry name" value="TonB-dep_rcpt-like"/>
</dbReference>
<organism evidence="13 14">
    <name type="scientific">Draconibacterium sediminis</name>
    <dbReference type="NCBI Taxonomy" id="1544798"/>
    <lineage>
        <taxon>Bacteria</taxon>
        <taxon>Pseudomonadati</taxon>
        <taxon>Bacteroidota</taxon>
        <taxon>Bacteroidia</taxon>
        <taxon>Marinilabiliales</taxon>
        <taxon>Prolixibacteraceae</taxon>
        <taxon>Draconibacterium</taxon>
    </lineage>
</organism>
<dbReference type="STRING" id="1544798.LH29_04580"/>
<dbReference type="SUPFAM" id="SSF49464">
    <property type="entry name" value="Carboxypeptidase regulatory domain-like"/>
    <property type="match status" value="1"/>
</dbReference>
<dbReference type="InterPro" id="IPR012910">
    <property type="entry name" value="Plug_dom"/>
</dbReference>
<keyword evidence="5 11" id="KW-0812">Transmembrane</keyword>
<evidence type="ECO:0000256" key="6">
    <source>
        <dbReference type="ARBA" id="ARBA00023004"/>
    </source>
</evidence>
<evidence type="ECO:0000256" key="8">
    <source>
        <dbReference type="ARBA" id="ARBA00023077"/>
    </source>
</evidence>
<dbReference type="Pfam" id="PF13715">
    <property type="entry name" value="CarbopepD_reg_2"/>
    <property type="match status" value="1"/>
</dbReference>
<evidence type="ECO:0000256" key="4">
    <source>
        <dbReference type="ARBA" id="ARBA00022496"/>
    </source>
</evidence>
<keyword evidence="2 11" id="KW-0813">Transport</keyword>
<comment type="similarity">
    <text evidence="11">Belongs to the TonB-dependent receptor family.</text>
</comment>
<dbReference type="PANTHER" id="PTHR32552:SF81">
    <property type="entry name" value="TONB-DEPENDENT OUTER MEMBRANE RECEPTOR"/>
    <property type="match status" value="1"/>
</dbReference>
<keyword evidence="10 11" id="KW-0998">Cell outer membrane</keyword>
<evidence type="ECO:0000256" key="3">
    <source>
        <dbReference type="ARBA" id="ARBA00022452"/>
    </source>
</evidence>
<accession>A0A0D8JDH4</accession>
<sequence>MKTLLSIILLVFIVSTSFGQSKKRNKVKRKYRNVEAVSREQPTVYVRGSVYDSDYNLLPGATVTIDGTYKGVNTNEDGEYFITNLEPGRARIRVSFIGYETHTADIILQEGRNEKNVMLPTADIHLEPILVSAQKREQQLLDVPTAISSVSNQLMNEANITELSTLGEFVPGLYVREQGANRPTFAIRGLSSDEVSPSAQPRVSVFFNNVPVNRANSASLELYDMDRMEVLKGPQNTLFGRGAQAGAVHYVSKMPENKYYGSITAGLGDYGLQEYRGMINAPIIENKLMMRAAGIYTTRDGYVENTFGGDLMGKETIAGRFSLRFKPQWNHRFDVVVNYQKDDTPGIAFMPAGLPNTNGDIGIFSGVASHEQGKNLGTGKEIFDATLNYRLYMSEHTYWTSITSYRKTDATSRWDGDGTASAAIDMAEYAGSSQFYQEIRGNFSQNSRLNGSLGGSFWREKADQTYWFSPNEQHLANLMLASPPMPLVDASGQPISIQAIPNYDPDLDTTIYIPLPTNHQEEMYSQANNMAVEGFMDINYQVSRKIFVSAGVRMVYDRYKLNSESSFVSGSPSTLGMYTGNAPNVFFLPYDSKEIKKNTISYTWRGGLKYRFNEYGNIYANYSRGRRPAVLQFTSTGEEEVLEPEILDNYELGFKAAFYDRVYFDVTGFYSLYKDFQTRAWVADSQSGEYNLLFKDGGQATSYGAEANIQVAIIEQLDLFANYAWLKTEFDSTDVDGAAQLYSGNVFSLAPEHSFAVGLNARVNITPNIKLFVTPTYSYKSHMYFEDANTPGLEQDAYGLLNINGGLELADPNIRLTVWANNVLDERFITSAGNTGSLFGVPTFVPGSPQMIGTKLTWNFTKEDRRRRRR</sequence>
<evidence type="ECO:0000256" key="5">
    <source>
        <dbReference type="ARBA" id="ARBA00022692"/>
    </source>
</evidence>
<evidence type="ECO:0000256" key="9">
    <source>
        <dbReference type="ARBA" id="ARBA00023136"/>
    </source>
</evidence>
<proteinExistence type="inferred from homology"/>
<dbReference type="InterPro" id="IPR008969">
    <property type="entry name" value="CarboxyPept-like_regulatory"/>
</dbReference>
<dbReference type="Pfam" id="PF07715">
    <property type="entry name" value="Plug"/>
    <property type="match status" value="1"/>
</dbReference>
<dbReference type="SUPFAM" id="SSF56935">
    <property type="entry name" value="Porins"/>
    <property type="match status" value="1"/>
</dbReference>
<gene>
    <name evidence="13" type="ORF">LH29_04580</name>
</gene>
<evidence type="ECO:0000256" key="2">
    <source>
        <dbReference type="ARBA" id="ARBA00022448"/>
    </source>
</evidence>
<keyword evidence="3 11" id="KW-1134">Transmembrane beta strand</keyword>
<dbReference type="Gene3D" id="2.60.40.1120">
    <property type="entry name" value="Carboxypeptidase-like, regulatory domain"/>
    <property type="match status" value="1"/>
</dbReference>
<keyword evidence="14" id="KW-1185">Reference proteome</keyword>
<protein>
    <recommendedName>
        <fullName evidence="12">TonB-dependent receptor plug domain-containing protein</fullName>
    </recommendedName>
</protein>
<evidence type="ECO:0000256" key="1">
    <source>
        <dbReference type="ARBA" id="ARBA00004571"/>
    </source>
</evidence>
<keyword evidence="6" id="KW-0408">Iron</keyword>
<dbReference type="PATRIC" id="fig|1544798.3.peg.930"/>
<reference evidence="13 14" key="1">
    <citation type="submission" date="2014-09" db="EMBL/GenBank/DDBJ databases">
        <title>Draft Genome Sequence of Draconibacterium sp. JN14CK-3.</title>
        <authorList>
            <person name="Dong C."/>
            <person name="Lai Q."/>
            <person name="Shao Z."/>
        </authorList>
    </citation>
    <scope>NUCLEOTIDE SEQUENCE [LARGE SCALE GENOMIC DNA]</scope>
    <source>
        <strain evidence="13 14">JN14CK-3</strain>
    </source>
</reference>
<keyword evidence="9 11" id="KW-0472">Membrane</keyword>
<evidence type="ECO:0000256" key="10">
    <source>
        <dbReference type="ARBA" id="ARBA00023237"/>
    </source>
</evidence>
<dbReference type="RefSeq" id="WP_045026265.1">
    <property type="nucleotide sequence ID" value="NZ_JRHC01000001.1"/>
</dbReference>
<dbReference type="GO" id="GO:0009279">
    <property type="term" value="C:cell outer membrane"/>
    <property type="evidence" value="ECO:0007669"/>
    <property type="project" value="UniProtKB-SubCell"/>
</dbReference>
<evidence type="ECO:0000313" key="13">
    <source>
        <dbReference type="EMBL" id="KJF44729.1"/>
    </source>
</evidence>
<evidence type="ECO:0000256" key="7">
    <source>
        <dbReference type="ARBA" id="ARBA00023065"/>
    </source>
</evidence>
<dbReference type="GO" id="GO:0006826">
    <property type="term" value="P:iron ion transport"/>
    <property type="evidence" value="ECO:0007669"/>
    <property type="project" value="UniProtKB-KW"/>
</dbReference>
<name>A0A0D8JDH4_9BACT</name>
<comment type="subcellular location">
    <subcellularLocation>
        <location evidence="1 11">Cell outer membrane</location>
        <topology evidence="1 11">Multi-pass membrane protein</topology>
    </subcellularLocation>
</comment>
<keyword evidence="8" id="KW-0798">TonB box</keyword>
<keyword evidence="4" id="KW-0410">Iron transport</keyword>
<evidence type="ECO:0000256" key="11">
    <source>
        <dbReference type="PROSITE-ProRule" id="PRU01360"/>
    </source>
</evidence>
<comment type="caution">
    <text evidence="13">The sequence shown here is derived from an EMBL/GenBank/DDBJ whole genome shotgun (WGS) entry which is preliminary data.</text>
</comment>
<feature type="domain" description="TonB-dependent receptor plug" evidence="12">
    <location>
        <begin position="140"/>
        <end position="247"/>
    </location>
</feature>
<keyword evidence="7" id="KW-0406">Ion transport</keyword>
<dbReference type="Proteomes" id="UP000032544">
    <property type="component" value="Unassembled WGS sequence"/>
</dbReference>
<dbReference type="Gene3D" id="2.40.170.20">
    <property type="entry name" value="TonB-dependent receptor, beta-barrel domain"/>
    <property type="match status" value="2"/>
</dbReference>